<keyword evidence="4" id="KW-0106">Calcium</keyword>
<dbReference type="InterPro" id="IPR002048">
    <property type="entry name" value="EF_hand_dom"/>
</dbReference>
<protein>
    <recommendedName>
        <fullName evidence="6">EF-hand domain-containing protein</fullName>
    </recommendedName>
</protein>
<dbReference type="Pfam" id="PF13405">
    <property type="entry name" value="EF-hand_6"/>
    <property type="match status" value="1"/>
</dbReference>
<feature type="domain" description="EF-hand" evidence="6">
    <location>
        <begin position="102"/>
        <end position="137"/>
    </location>
</feature>
<dbReference type="Pfam" id="PF13499">
    <property type="entry name" value="EF-hand_7"/>
    <property type="match status" value="1"/>
</dbReference>
<dbReference type="PROSITE" id="PS50222">
    <property type="entry name" value="EF_HAND_2"/>
    <property type="match status" value="3"/>
</dbReference>
<dbReference type="SUPFAM" id="SSF47473">
    <property type="entry name" value="EF-hand"/>
    <property type="match status" value="1"/>
</dbReference>
<dbReference type="Gene3D" id="1.10.238.10">
    <property type="entry name" value="EF-hand"/>
    <property type="match status" value="2"/>
</dbReference>
<proteinExistence type="inferred from homology"/>
<feature type="domain" description="EF-hand" evidence="6">
    <location>
        <begin position="22"/>
        <end position="57"/>
    </location>
</feature>
<name>A0AAV1UEF6_9STRA</name>
<comment type="subcellular location">
    <subcellularLocation>
        <location evidence="1">Cytoplasm</location>
        <location evidence="1">Cytoskeleton</location>
    </subcellularLocation>
</comment>
<evidence type="ECO:0000256" key="5">
    <source>
        <dbReference type="ARBA" id="ARBA00023212"/>
    </source>
</evidence>
<evidence type="ECO:0000256" key="2">
    <source>
        <dbReference type="ARBA" id="ARBA00005253"/>
    </source>
</evidence>
<dbReference type="InterPro" id="IPR018247">
    <property type="entry name" value="EF_Hand_1_Ca_BS"/>
</dbReference>
<keyword evidence="5" id="KW-0206">Cytoskeleton</keyword>
<accession>A0AAV1UEF6</accession>
<dbReference type="PANTHER" id="PTHR23048:SF59">
    <property type="entry name" value="EF-HAND SUPERFAMILY PROTEIN"/>
    <property type="match status" value="1"/>
</dbReference>
<evidence type="ECO:0000256" key="1">
    <source>
        <dbReference type="ARBA" id="ARBA00004245"/>
    </source>
</evidence>
<dbReference type="Proteomes" id="UP001162060">
    <property type="component" value="Unassembled WGS sequence"/>
</dbReference>
<evidence type="ECO:0000313" key="7">
    <source>
        <dbReference type="EMBL" id="CAK7925076.1"/>
    </source>
</evidence>
<dbReference type="EMBL" id="CAKLBY020000086">
    <property type="protein sequence ID" value="CAK7925076.1"/>
    <property type="molecule type" value="Genomic_DNA"/>
</dbReference>
<evidence type="ECO:0000313" key="8">
    <source>
        <dbReference type="EMBL" id="CAK7932032.1"/>
    </source>
</evidence>
<dbReference type="EMBL" id="CAKLBY020000188">
    <property type="protein sequence ID" value="CAK7932032.1"/>
    <property type="molecule type" value="Genomic_DNA"/>
</dbReference>
<dbReference type="FunFam" id="1.10.238.10:FF:000001">
    <property type="entry name" value="Calmodulin 1"/>
    <property type="match status" value="1"/>
</dbReference>
<organism evidence="8 9">
    <name type="scientific">Peronospora matthiolae</name>
    <dbReference type="NCBI Taxonomy" id="2874970"/>
    <lineage>
        <taxon>Eukaryota</taxon>
        <taxon>Sar</taxon>
        <taxon>Stramenopiles</taxon>
        <taxon>Oomycota</taxon>
        <taxon>Peronosporomycetes</taxon>
        <taxon>Peronosporales</taxon>
        <taxon>Peronosporaceae</taxon>
        <taxon>Peronospora</taxon>
    </lineage>
</organism>
<gene>
    <name evidence="7" type="ORF">PM001_LOCUS10226</name>
    <name evidence="8" type="ORF">PM001_LOCUS17182</name>
</gene>
<dbReference type="GO" id="GO:0005509">
    <property type="term" value="F:calcium ion binding"/>
    <property type="evidence" value="ECO:0007669"/>
    <property type="project" value="InterPro"/>
</dbReference>
<reference evidence="8" key="1">
    <citation type="submission" date="2024-01" db="EMBL/GenBank/DDBJ databases">
        <authorList>
            <person name="Webb A."/>
        </authorList>
    </citation>
    <scope>NUCLEOTIDE SEQUENCE</scope>
    <source>
        <strain evidence="8">Pm1</strain>
    </source>
</reference>
<dbReference type="PANTHER" id="PTHR23048">
    <property type="entry name" value="MYOSIN LIGHT CHAIN 1, 3"/>
    <property type="match status" value="1"/>
</dbReference>
<comment type="caution">
    <text evidence="8">The sequence shown here is derived from an EMBL/GenBank/DDBJ whole genome shotgun (WGS) entry which is preliminary data.</text>
</comment>
<dbReference type="InterPro" id="IPR011992">
    <property type="entry name" value="EF-hand-dom_pair"/>
</dbReference>
<dbReference type="SMART" id="SM00054">
    <property type="entry name" value="EFh"/>
    <property type="match status" value="3"/>
</dbReference>
<evidence type="ECO:0000256" key="4">
    <source>
        <dbReference type="ARBA" id="ARBA00022837"/>
    </source>
</evidence>
<evidence type="ECO:0000259" key="6">
    <source>
        <dbReference type="PROSITE" id="PS50222"/>
    </source>
</evidence>
<keyword evidence="5" id="KW-0963">Cytoplasm</keyword>
<feature type="domain" description="EF-hand" evidence="6">
    <location>
        <begin position="138"/>
        <end position="173"/>
    </location>
</feature>
<comment type="similarity">
    <text evidence="2">Belongs to the centrin family.</text>
</comment>
<dbReference type="CDD" id="cd00051">
    <property type="entry name" value="EFh"/>
    <property type="match status" value="1"/>
</dbReference>
<evidence type="ECO:0000256" key="3">
    <source>
        <dbReference type="ARBA" id="ARBA00022737"/>
    </source>
</evidence>
<keyword evidence="3" id="KW-0677">Repeat</keyword>
<dbReference type="InterPro" id="IPR050230">
    <property type="entry name" value="CALM/Myosin/TropC-like"/>
</dbReference>
<dbReference type="PROSITE" id="PS00018">
    <property type="entry name" value="EF_HAND_1"/>
    <property type="match status" value="2"/>
</dbReference>
<sequence length="173" mass="19709">MARRVAQTRAVQTYAGQVMSEEEIAEMREAFLLFDADGRGVVDFEELQTVLQSLGLKTMGQLSPEWMENRDQNSSETEDKRFVDMESFVDILGAKIGNDGVEKQEEIQRVFGLFDDDKTGKISLCDLKRVVHELGETLTDAELLEMMERADMNQDGEVDADEFYTIMTKQTFT</sequence>
<evidence type="ECO:0000313" key="9">
    <source>
        <dbReference type="Proteomes" id="UP001162060"/>
    </source>
</evidence>
<dbReference type="AlphaFoldDB" id="A0AAV1UEF6"/>
<dbReference type="GO" id="GO:0016460">
    <property type="term" value="C:myosin II complex"/>
    <property type="evidence" value="ECO:0007669"/>
    <property type="project" value="TreeGrafter"/>
</dbReference>